<name>A0ABN6LLR2_9BACT</name>
<feature type="compositionally biased region" description="Basic residues" evidence="1">
    <location>
        <begin position="163"/>
        <end position="175"/>
    </location>
</feature>
<evidence type="ECO:0000256" key="1">
    <source>
        <dbReference type="SAM" id="MobiDB-lite"/>
    </source>
</evidence>
<keyword evidence="4" id="KW-1185">Reference proteome</keyword>
<reference evidence="3 4" key="1">
    <citation type="submission" date="2021-12" db="EMBL/GenBank/DDBJ databases">
        <title>Genome sequencing of bacteria with rrn-lacking chromosome and rrn-plasmid.</title>
        <authorList>
            <person name="Anda M."/>
            <person name="Iwasaki W."/>
        </authorList>
    </citation>
    <scope>NUCLEOTIDE SEQUENCE [LARGE SCALE GENOMIC DNA]</scope>
    <source>
        <strain evidence="3 4">NBRC 101262</strain>
        <plasmid evidence="3 4">pPP9</plasmid>
    </source>
</reference>
<geneLocation type="plasmid" evidence="3 4">
    <name>pPP9</name>
</geneLocation>
<protein>
    <recommendedName>
        <fullName evidence="5">DUF2116 family Zn-ribbon domain-containing protein</fullName>
    </recommendedName>
</protein>
<keyword evidence="2" id="KW-1133">Transmembrane helix</keyword>
<gene>
    <name evidence="3" type="ORF">PEPS_46620</name>
</gene>
<accession>A0ABN6LLR2</accession>
<dbReference type="RefSeq" id="WP_338399604.1">
    <property type="nucleotide sequence ID" value="NZ_AP025301.1"/>
</dbReference>
<sequence>MKTKICLQCQTPLINKKSTAKFCDKKCKDDFHNHRKTVTQTDGRKFQTQQTALRQNYRNPKFAASLLEIDERLKIYLNEKIVLRIAFALCFIALIGTLSLGHHKTVSLVRYNDNLHQKQTDILKTVDRVRNQKHLTAYGALKEKYPHEIKKYEQRKKEEVRRAKAKRSRKGKEKK</sequence>
<evidence type="ECO:0000256" key="2">
    <source>
        <dbReference type="SAM" id="Phobius"/>
    </source>
</evidence>
<feature type="transmembrane region" description="Helical" evidence="2">
    <location>
        <begin position="81"/>
        <end position="101"/>
    </location>
</feature>
<dbReference type="Proteomes" id="UP001354989">
    <property type="component" value="Plasmid pPP9"/>
</dbReference>
<feature type="compositionally biased region" description="Basic and acidic residues" evidence="1">
    <location>
        <begin position="152"/>
        <end position="162"/>
    </location>
</feature>
<keyword evidence="3" id="KW-0614">Plasmid</keyword>
<evidence type="ECO:0008006" key="5">
    <source>
        <dbReference type="Google" id="ProtNLM"/>
    </source>
</evidence>
<dbReference type="EMBL" id="AP025301">
    <property type="protein sequence ID" value="BDD02382.1"/>
    <property type="molecule type" value="Genomic_DNA"/>
</dbReference>
<keyword evidence="2" id="KW-0472">Membrane</keyword>
<proteinExistence type="predicted"/>
<evidence type="ECO:0000313" key="3">
    <source>
        <dbReference type="EMBL" id="BDD02382.1"/>
    </source>
</evidence>
<evidence type="ECO:0000313" key="4">
    <source>
        <dbReference type="Proteomes" id="UP001354989"/>
    </source>
</evidence>
<feature type="region of interest" description="Disordered" evidence="1">
    <location>
        <begin position="152"/>
        <end position="175"/>
    </location>
</feature>
<keyword evidence="2" id="KW-0812">Transmembrane</keyword>
<organism evidence="3 4">
    <name type="scientific">Persicobacter psychrovividus</name>
    <dbReference type="NCBI Taxonomy" id="387638"/>
    <lineage>
        <taxon>Bacteria</taxon>
        <taxon>Pseudomonadati</taxon>
        <taxon>Bacteroidota</taxon>
        <taxon>Cytophagia</taxon>
        <taxon>Cytophagales</taxon>
        <taxon>Persicobacteraceae</taxon>
        <taxon>Persicobacter</taxon>
    </lineage>
</organism>